<feature type="compositionally biased region" description="Polar residues" evidence="1">
    <location>
        <begin position="15"/>
        <end position="26"/>
    </location>
</feature>
<evidence type="ECO:0000313" key="6">
    <source>
        <dbReference type="Proteomes" id="UP000434957"/>
    </source>
</evidence>
<reference evidence="5 7" key="1">
    <citation type="submission" date="2018-09" db="EMBL/GenBank/DDBJ databases">
        <title>Genomic investigation of the strawberry pathogen Phytophthora fragariae indicates pathogenicity is determined by transcriptional variation in three key races.</title>
        <authorList>
            <person name="Adams T.M."/>
            <person name="Armitage A.D."/>
            <person name="Sobczyk M.K."/>
            <person name="Bates H.J."/>
            <person name="Dunwell J.M."/>
            <person name="Nellist C.F."/>
            <person name="Harrison R.J."/>
        </authorList>
    </citation>
    <scope>NUCLEOTIDE SEQUENCE [LARGE SCALE GENOMIC DNA]</scope>
    <source>
        <strain evidence="3 5">SCRP249</strain>
        <strain evidence="2 7">SCRP324</strain>
        <strain evidence="4 6">SCRP333</strain>
    </source>
</reference>
<feature type="compositionally biased region" description="Polar residues" evidence="1">
    <location>
        <begin position="36"/>
        <end position="48"/>
    </location>
</feature>
<sequence length="48" mass="5477">MWGSSQHAEMYAQHLDSTQLNSLQPQHRQHLDLTRPDSTNAQMNSTIA</sequence>
<evidence type="ECO:0000256" key="1">
    <source>
        <dbReference type="SAM" id="MobiDB-lite"/>
    </source>
</evidence>
<comment type="caution">
    <text evidence="2">The sequence shown here is derived from an EMBL/GenBank/DDBJ whole genome shotgun (WGS) entry which is preliminary data.</text>
</comment>
<evidence type="ECO:0000313" key="2">
    <source>
        <dbReference type="EMBL" id="KAE8965299.1"/>
    </source>
</evidence>
<name>A0A6A3H6P1_9STRA</name>
<evidence type="ECO:0000313" key="4">
    <source>
        <dbReference type="EMBL" id="KAE9343001.1"/>
    </source>
</evidence>
<feature type="region of interest" description="Disordered" evidence="1">
    <location>
        <begin position="1"/>
        <end position="48"/>
    </location>
</feature>
<evidence type="ECO:0000313" key="7">
    <source>
        <dbReference type="Proteomes" id="UP000435112"/>
    </source>
</evidence>
<dbReference type="Proteomes" id="UP000429607">
    <property type="component" value="Unassembled WGS sequence"/>
</dbReference>
<dbReference type="OrthoDB" id="10323607at2759"/>
<dbReference type="EMBL" id="QXFU01005194">
    <property type="protein sequence ID" value="KAE8965299.1"/>
    <property type="molecule type" value="Genomic_DNA"/>
</dbReference>
<protein>
    <submittedName>
        <fullName evidence="2">Uncharacterized protein</fullName>
    </submittedName>
</protein>
<dbReference type="AlphaFoldDB" id="A0A6A3H6P1"/>
<evidence type="ECO:0000313" key="5">
    <source>
        <dbReference type="Proteomes" id="UP000429607"/>
    </source>
</evidence>
<gene>
    <name evidence="3" type="ORF">PR001_g8946</name>
    <name evidence="2" type="ORF">PR002_g28716</name>
    <name evidence="4" type="ORF">PR003_g9185</name>
</gene>
<dbReference type="EMBL" id="QXFT01000472">
    <property type="protein sequence ID" value="KAE9343001.1"/>
    <property type="molecule type" value="Genomic_DNA"/>
</dbReference>
<keyword evidence="6" id="KW-1185">Reference proteome</keyword>
<evidence type="ECO:0000313" key="3">
    <source>
        <dbReference type="EMBL" id="KAE9036224.1"/>
    </source>
</evidence>
<dbReference type="EMBL" id="QXFV01000483">
    <property type="protein sequence ID" value="KAE9036224.1"/>
    <property type="molecule type" value="Genomic_DNA"/>
</dbReference>
<dbReference type="Proteomes" id="UP000434957">
    <property type="component" value="Unassembled WGS sequence"/>
</dbReference>
<dbReference type="Proteomes" id="UP000435112">
    <property type="component" value="Unassembled WGS sequence"/>
</dbReference>
<proteinExistence type="predicted"/>
<accession>A0A6A3H6P1</accession>
<organism evidence="2 7">
    <name type="scientific">Phytophthora rubi</name>
    <dbReference type="NCBI Taxonomy" id="129364"/>
    <lineage>
        <taxon>Eukaryota</taxon>
        <taxon>Sar</taxon>
        <taxon>Stramenopiles</taxon>
        <taxon>Oomycota</taxon>
        <taxon>Peronosporomycetes</taxon>
        <taxon>Peronosporales</taxon>
        <taxon>Peronosporaceae</taxon>
        <taxon>Phytophthora</taxon>
    </lineage>
</organism>